<gene>
    <name evidence="1" type="ordered locus">swp_3877</name>
</gene>
<accession>B8CQT8</accession>
<sequence length="231" mass="25438">MIEIEYSIGEITTLMFVNAEHTFFLSTQSWTKAKELKVGSTILAKNGAIAEITNIKVVEGQYQCHDLMVSHNHHYFISEQSQSLGAVYTGTLPSNELERVAFLLADKPSHFADGQPTGNHSGPWVAARYIGANSSEDVIAWGRANDLMCAEDAAISNLRLKLGSQKKLHQGNVEISHAYIRKYTKKGRVVNKMSPCLHCRDNYGSALNDGSLGASDITKSHRDRLPSSKSD</sequence>
<reference evidence="1 2" key="1">
    <citation type="journal article" date="2008" name="PLoS ONE">
        <title>Environmental adaptation: genomic analysis of the piezotolerant and psychrotolerant deep-sea iron reducing bacterium Shewanella piezotolerans WP3.</title>
        <authorList>
            <person name="Wang F."/>
            <person name="Wang J."/>
            <person name="Jian H."/>
            <person name="Zhang B."/>
            <person name="Li S."/>
            <person name="Wang F."/>
            <person name="Zeng X."/>
            <person name="Gao L."/>
            <person name="Bartlett D.H."/>
            <person name="Yu J."/>
            <person name="Hu S."/>
            <person name="Xiao X."/>
        </authorList>
    </citation>
    <scope>NUCLEOTIDE SEQUENCE [LARGE SCALE GENOMIC DNA]</scope>
    <source>
        <strain evidence="2">WP3 / JCM 13877</strain>
    </source>
</reference>
<dbReference type="InterPro" id="IPR036844">
    <property type="entry name" value="Hint_dom_sf"/>
</dbReference>
<dbReference type="Proteomes" id="UP000000753">
    <property type="component" value="Chromosome"/>
</dbReference>
<name>B8CQT8_SHEPW</name>
<dbReference type="KEGG" id="swp:swp_3877"/>
<dbReference type="Gene3D" id="2.170.16.10">
    <property type="entry name" value="Hedgehog/Intein (Hint) domain"/>
    <property type="match status" value="1"/>
</dbReference>
<dbReference type="EMBL" id="CP000472">
    <property type="protein sequence ID" value="ACJ30554.1"/>
    <property type="molecule type" value="Genomic_DNA"/>
</dbReference>
<protein>
    <recommendedName>
        <fullName evidence="3">Intein C-terminal splicing domain-containing protein</fullName>
    </recommendedName>
</protein>
<dbReference type="eggNOG" id="ENOG5031HXN">
    <property type="taxonomic scope" value="Bacteria"/>
</dbReference>
<dbReference type="AlphaFoldDB" id="B8CQT8"/>
<dbReference type="OrthoDB" id="6258533at2"/>
<proteinExistence type="predicted"/>
<organism evidence="1 2">
    <name type="scientific">Shewanella piezotolerans (strain WP3 / JCM 13877)</name>
    <dbReference type="NCBI Taxonomy" id="225849"/>
    <lineage>
        <taxon>Bacteria</taxon>
        <taxon>Pseudomonadati</taxon>
        <taxon>Pseudomonadota</taxon>
        <taxon>Gammaproteobacteria</taxon>
        <taxon>Alteromonadales</taxon>
        <taxon>Shewanellaceae</taxon>
        <taxon>Shewanella</taxon>
    </lineage>
</organism>
<dbReference type="SUPFAM" id="SSF51294">
    <property type="entry name" value="Hedgehog/intein (Hint) domain"/>
    <property type="match status" value="1"/>
</dbReference>
<dbReference type="HOGENOM" id="CLU_1199121_0_0_6"/>
<evidence type="ECO:0008006" key="3">
    <source>
        <dbReference type="Google" id="ProtNLM"/>
    </source>
</evidence>
<keyword evidence="2" id="KW-1185">Reference proteome</keyword>
<evidence type="ECO:0000313" key="2">
    <source>
        <dbReference type="Proteomes" id="UP000000753"/>
    </source>
</evidence>
<dbReference type="Pfam" id="PF07591">
    <property type="entry name" value="PT-HINT"/>
    <property type="match status" value="1"/>
</dbReference>
<dbReference type="STRING" id="225849.swp_3877"/>
<evidence type="ECO:0000313" key="1">
    <source>
        <dbReference type="EMBL" id="ACJ30554.1"/>
    </source>
</evidence>
<dbReference type="RefSeq" id="WP_020913896.1">
    <property type="nucleotide sequence ID" value="NC_011566.1"/>
</dbReference>